<keyword evidence="2" id="KW-1003">Cell membrane</keyword>
<dbReference type="EMBL" id="JAUOPG010000007">
    <property type="protein sequence ID" value="MDO6454250.1"/>
    <property type="molecule type" value="Genomic_DNA"/>
</dbReference>
<reference evidence="8" key="1">
    <citation type="submission" date="2023-07" db="EMBL/GenBank/DDBJ databases">
        <title>Genome content predicts the carbon catabolic preferences of heterotrophic bacteria.</title>
        <authorList>
            <person name="Gralka M."/>
        </authorList>
    </citation>
    <scope>NUCLEOTIDE SEQUENCE</scope>
    <source>
        <strain evidence="9">5G01</strain>
        <strain evidence="8">I2M16</strain>
    </source>
</reference>
<dbReference type="GO" id="GO:0005886">
    <property type="term" value="C:plasma membrane"/>
    <property type="evidence" value="ECO:0007669"/>
    <property type="project" value="UniProtKB-SubCell"/>
</dbReference>
<evidence type="ECO:0000256" key="2">
    <source>
        <dbReference type="ARBA" id="ARBA00022475"/>
    </source>
</evidence>
<keyword evidence="3" id="KW-0997">Cell inner membrane</keyword>
<dbReference type="RefSeq" id="WP_075173807.1">
    <property type="nucleotide sequence ID" value="NZ_CAXHZV010000007.1"/>
</dbReference>
<comment type="subcellular location">
    <subcellularLocation>
        <location evidence="1">Cell inner membrane</location>
    </subcellularLocation>
</comment>
<comment type="caution">
    <text evidence="8">The sequence shown here is derived from an EMBL/GenBank/DDBJ whole genome shotgun (WGS) entry which is preliminary data.</text>
</comment>
<gene>
    <name evidence="8" type="ORF">Q4490_11820</name>
    <name evidence="9" type="ORF">Q8W30_11335</name>
</gene>
<accession>A0AAW7XJL0</accession>
<dbReference type="PANTHER" id="PTHR30462">
    <property type="entry name" value="INTERMEMBRANE TRANSPORT PROTEIN PQIB-RELATED"/>
    <property type="match status" value="1"/>
</dbReference>
<proteinExistence type="predicted"/>
<evidence type="ECO:0000313" key="9">
    <source>
        <dbReference type="EMBL" id="MDP2523164.1"/>
    </source>
</evidence>
<evidence type="ECO:0000256" key="7">
    <source>
        <dbReference type="SAM" id="Phobius"/>
    </source>
</evidence>
<dbReference type="GeneID" id="89457283"/>
<dbReference type="PANTHER" id="PTHR30462:SF3">
    <property type="entry name" value="INTERMEMBRANE TRANSPORT PROTEIN PQIA"/>
    <property type="match status" value="1"/>
</dbReference>
<dbReference type="EMBL" id="JAUYVO010000007">
    <property type="protein sequence ID" value="MDP2523164.1"/>
    <property type="molecule type" value="Genomic_DNA"/>
</dbReference>
<feature type="transmembrane region" description="Helical" evidence="7">
    <location>
        <begin position="179"/>
        <end position="196"/>
    </location>
</feature>
<dbReference type="AlphaFoldDB" id="A0AAW7XJL0"/>
<organism evidence="8 10">
    <name type="scientific">Neptunomonas phycophila</name>
    <dbReference type="NCBI Taxonomy" id="1572645"/>
    <lineage>
        <taxon>Bacteria</taxon>
        <taxon>Pseudomonadati</taxon>
        <taxon>Pseudomonadota</taxon>
        <taxon>Gammaproteobacteria</taxon>
        <taxon>Oceanospirillales</taxon>
        <taxon>Oceanospirillaceae</taxon>
        <taxon>Neptunomonas</taxon>
    </lineage>
</organism>
<keyword evidence="5 7" id="KW-1133">Transmembrane helix</keyword>
<dbReference type="InterPro" id="IPR051800">
    <property type="entry name" value="PqiA-PqiB_transport"/>
</dbReference>
<dbReference type="Pfam" id="PF04403">
    <property type="entry name" value="PqiA"/>
    <property type="match status" value="1"/>
</dbReference>
<evidence type="ECO:0000256" key="5">
    <source>
        <dbReference type="ARBA" id="ARBA00022989"/>
    </source>
</evidence>
<keyword evidence="6 7" id="KW-0472">Membrane</keyword>
<evidence type="ECO:0000256" key="6">
    <source>
        <dbReference type="ARBA" id="ARBA00023136"/>
    </source>
</evidence>
<feature type="transmembrane region" description="Helical" evidence="7">
    <location>
        <begin position="50"/>
        <end position="77"/>
    </location>
</feature>
<evidence type="ECO:0000313" key="8">
    <source>
        <dbReference type="EMBL" id="MDO6454250.1"/>
    </source>
</evidence>
<evidence type="ECO:0000256" key="4">
    <source>
        <dbReference type="ARBA" id="ARBA00022692"/>
    </source>
</evidence>
<name>A0AAW7XJL0_9GAMM</name>
<feature type="transmembrane region" description="Helical" evidence="7">
    <location>
        <begin position="97"/>
        <end position="126"/>
    </location>
</feature>
<evidence type="ECO:0000256" key="1">
    <source>
        <dbReference type="ARBA" id="ARBA00004533"/>
    </source>
</evidence>
<dbReference type="Proteomes" id="UP001169862">
    <property type="component" value="Unassembled WGS sequence"/>
</dbReference>
<evidence type="ECO:0000313" key="10">
    <source>
        <dbReference type="Proteomes" id="UP001169862"/>
    </source>
</evidence>
<keyword evidence="11" id="KW-1185">Reference proteome</keyword>
<evidence type="ECO:0000313" key="11">
    <source>
        <dbReference type="Proteomes" id="UP001177341"/>
    </source>
</evidence>
<dbReference type="Proteomes" id="UP001177341">
    <property type="component" value="Unassembled WGS sequence"/>
</dbReference>
<protein>
    <submittedName>
        <fullName evidence="8">Paraquat-inducible protein A</fullName>
    </submittedName>
</protein>
<evidence type="ECO:0000256" key="3">
    <source>
        <dbReference type="ARBA" id="ARBA00022519"/>
    </source>
</evidence>
<feature type="transmembrane region" description="Helical" evidence="7">
    <location>
        <begin position="147"/>
        <end position="167"/>
    </location>
</feature>
<keyword evidence="4 7" id="KW-0812">Transmembrane</keyword>
<sequence>MIPEDLRKSAINFGIILCHDCRKPFPETMDHHSCTRCGASLHKRKQHSIAYTWALLIASAFMLLPANMLPIMTLTSLGQGGPSTILGGVLQLMDHGMMGIALVVLTASIIIPVMKIIGLIILLLAVQLGWTTNMRQKMWMYRFVEWIGRWSMLDIFVVAILAAIVQLGSLASVTGNSGATAFGVSVILTMLAAHSFDTRLIWDKHLEQLEVFP</sequence>
<dbReference type="InterPro" id="IPR007498">
    <property type="entry name" value="PqiA-like"/>
</dbReference>